<accession>A0A7K1U6S4</accession>
<dbReference type="Proteomes" id="UP000461730">
    <property type="component" value="Unassembled WGS sequence"/>
</dbReference>
<comment type="caution">
    <text evidence="2">The sequence shown here is derived from an EMBL/GenBank/DDBJ whole genome shotgun (WGS) entry which is preliminary data.</text>
</comment>
<keyword evidence="3" id="KW-1185">Reference proteome</keyword>
<reference evidence="2 3" key="1">
    <citation type="submission" date="2019-12" db="EMBL/GenBank/DDBJ databases">
        <title>Chitinophaga sp. strain ysch24 (GDMCC 1.1355), whole genome shotgun sequence.</title>
        <authorList>
            <person name="Zhang X."/>
        </authorList>
    </citation>
    <scope>NUCLEOTIDE SEQUENCE [LARGE SCALE GENOMIC DNA]</scope>
    <source>
        <strain evidence="3">ysch24</strain>
    </source>
</reference>
<organism evidence="2 3">
    <name type="scientific">Chitinophaga tropicalis</name>
    <dbReference type="NCBI Taxonomy" id="2683588"/>
    <lineage>
        <taxon>Bacteria</taxon>
        <taxon>Pseudomonadati</taxon>
        <taxon>Bacteroidota</taxon>
        <taxon>Chitinophagia</taxon>
        <taxon>Chitinophagales</taxon>
        <taxon>Chitinophagaceae</taxon>
        <taxon>Chitinophaga</taxon>
    </lineage>
</organism>
<feature type="signal peptide" evidence="1">
    <location>
        <begin position="1"/>
        <end position="21"/>
    </location>
</feature>
<evidence type="ECO:0000313" key="3">
    <source>
        <dbReference type="Proteomes" id="UP000461730"/>
    </source>
</evidence>
<evidence type="ECO:0000256" key="1">
    <source>
        <dbReference type="SAM" id="SignalP"/>
    </source>
</evidence>
<proteinExistence type="predicted"/>
<dbReference type="EMBL" id="WRXN01000006">
    <property type="protein sequence ID" value="MVT09675.1"/>
    <property type="molecule type" value="Genomic_DNA"/>
</dbReference>
<dbReference type="RefSeq" id="WP_157307117.1">
    <property type="nucleotide sequence ID" value="NZ_WRXN01000006.1"/>
</dbReference>
<protein>
    <submittedName>
        <fullName evidence="2">Uncharacterized protein</fullName>
    </submittedName>
</protein>
<dbReference type="AlphaFoldDB" id="A0A7K1U6S4"/>
<feature type="chain" id="PRO_5029635874" evidence="1">
    <location>
        <begin position="22"/>
        <end position="383"/>
    </location>
</feature>
<gene>
    <name evidence="2" type="ORF">GO493_15505</name>
</gene>
<sequence length="383" mass="43038">MPYIKPLLFAFILLVTTNVFAQMTELPGVIRLHRRHHIFKLVSIPDCPKMYNLPAGSTTTVTHEKKITNGKTEIKVESIIPPSSGAVTISISSDKEYKIPIPAENNERATLYLDEKDKTKLYINYFIMSQIRLLPGTTLREYTQTYNCKDSTTAPTYADMKTLTDTVFYAYRKVMPDTRETTQAWFKHSDGIEVLNSSGAVAYYLVNRYNNAKYILELDNRYYVPYTSSSFHLSALVIPIKVRFGFTRNGMKVKDDVSAAVNVGLYGGIKTSRYHITNRAGTYINNVSSSWRLGPFINLSAVTVDSVTSTVGKIPMKKEDKQTIAALSTGVGFMYEVKGAQIGAFAGWDFGMGSDASNWNYHKRFWLGLGLGYKISDLFAPKE</sequence>
<name>A0A7K1U6S4_9BACT</name>
<keyword evidence="1" id="KW-0732">Signal</keyword>
<evidence type="ECO:0000313" key="2">
    <source>
        <dbReference type="EMBL" id="MVT09675.1"/>
    </source>
</evidence>